<keyword evidence="2" id="KW-0805">Transcription regulation</keyword>
<dbReference type="STRING" id="1122622.GCA_000421185_02827"/>
<dbReference type="InterPro" id="IPR007627">
    <property type="entry name" value="RNA_pol_sigma70_r2"/>
</dbReference>
<dbReference type="Pfam" id="PF04542">
    <property type="entry name" value="Sigma70_r2"/>
    <property type="match status" value="1"/>
</dbReference>
<dbReference type="GO" id="GO:0003677">
    <property type="term" value="F:DNA binding"/>
    <property type="evidence" value="ECO:0007669"/>
    <property type="project" value="UniProtKB-KW"/>
</dbReference>
<sequence>MRAVHEQEFVTFFDDASPRLLSAAWLLTGEQQGAEDLVQEALARTYARWGKVRGGNPLAFARRVMVNLHTDRWRKHRRELLTYDVPEPTVGDLRTSHHLDLVRALRRLSPRERECVVLRHYLDLSERQTAEALGISVGSVKSYTMHGVRGLRAQLLEGEQTHV</sequence>
<organism evidence="8 9">
    <name type="scientific">Ornithinimicrobium cerasi</name>
    <dbReference type="NCBI Taxonomy" id="2248773"/>
    <lineage>
        <taxon>Bacteria</taxon>
        <taxon>Bacillati</taxon>
        <taxon>Actinomycetota</taxon>
        <taxon>Actinomycetes</taxon>
        <taxon>Micrococcales</taxon>
        <taxon>Ornithinimicrobiaceae</taxon>
        <taxon>Ornithinimicrobium</taxon>
    </lineage>
</organism>
<evidence type="ECO:0000313" key="9">
    <source>
        <dbReference type="Proteomes" id="UP000219688"/>
    </source>
</evidence>
<dbReference type="InterPro" id="IPR014325">
    <property type="entry name" value="RNA_pol_sigma-E_actinobac"/>
</dbReference>
<dbReference type="NCBIfam" id="TIGR02937">
    <property type="entry name" value="sigma70-ECF"/>
    <property type="match status" value="1"/>
</dbReference>
<feature type="domain" description="RNA polymerase sigma factor 70 region 4 type 2" evidence="7">
    <location>
        <begin position="99"/>
        <end position="147"/>
    </location>
</feature>
<dbReference type="Pfam" id="PF08281">
    <property type="entry name" value="Sigma70_r4_2"/>
    <property type="match status" value="1"/>
</dbReference>
<dbReference type="EMBL" id="OBQK01000002">
    <property type="protein sequence ID" value="SOC53946.1"/>
    <property type="molecule type" value="Genomic_DNA"/>
</dbReference>
<dbReference type="InterPro" id="IPR013324">
    <property type="entry name" value="RNA_pol_sigma_r3/r4-like"/>
</dbReference>
<dbReference type="Proteomes" id="UP000219688">
    <property type="component" value="Unassembled WGS sequence"/>
</dbReference>
<reference evidence="9" key="1">
    <citation type="submission" date="2017-08" db="EMBL/GenBank/DDBJ databases">
        <authorList>
            <person name="Varghese N."/>
            <person name="Submissions S."/>
        </authorList>
    </citation>
    <scope>NUCLEOTIDE SEQUENCE [LARGE SCALE GENOMIC DNA]</scope>
    <source>
        <strain evidence="9">USBA17B2</strain>
    </source>
</reference>
<dbReference type="Gene3D" id="1.10.10.10">
    <property type="entry name" value="Winged helix-like DNA-binding domain superfamily/Winged helix DNA-binding domain"/>
    <property type="match status" value="1"/>
</dbReference>
<keyword evidence="3" id="KW-0731">Sigma factor</keyword>
<evidence type="ECO:0000256" key="4">
    <source>
        <dbReference type="ARBA" id="ARBA00023125"/>
    </source>
</evidence>
<dbReference type="Gene3D" id="1.10.1740.10">
    <property type="match status" value="1"/>
</dbReference>
<evidence type="ECO:0000256" key="5">
    <source>
        <dbReference type="ARBA" id="ARBA00023163"/>
    </source>
</evidence>
<evidence type="ECO:0000259" key="7">
    <source>
        <dbReference type="Pfam" id="PF08281"/>
    </source>
</evidence>
<evidence type="ECO:0000259" key="6">
    <source>
        <dbReference type="Pfam" id="PF04542"/>
    </source>
</evidence>
<dbReference type="SUPFAM" id="SSF88659">
    <property type="entry name" value="Sigma3 and sigma4 domains of RNA polymerase sigma factors"/>
    <property type="match status" value="1"/>
</dbReference>
<dbReference type="PANTHER" id="PTHR43133:SF50">
    <property type="entry name" value="ECF RNA POLYMERASE SIGMA FACTOR SIGM"/>
    <property type="match status" value="1"/>
</dbReference>
<dbReference type="SUPFAM" id="SSF88946">
    <property type="entry name" value="Sigma2 domain of RNA polymerase sigma factors"/>
    <property type="match status" value="1"/>
</dbReference>
<dbReference type="AlphaFoldDB" id="A0A285VL59"/>
<evidence type="ECO:0000313" key="8">
    <source>
        <dbReference type="EMBL" id="SOC53946.1"/>
    </source>
</evidence>
<evidence type="ECO:0000256" key="2">
    <source>
        <dbReference type="ARBA" id="ARBA00023015"/>
    </source>
</evidence>
<proteinExistence type="inferred from homology"/>
<keyword evidence="5" id="KW-0804">Transcription</keyword>
<feature type="domain" description="RNA polymerase sigma-70 region 2" evidence="6">
    <location>
        <begin position="15"/>
        <end position="78"/>
    </location>
</feature>
<protein>
    <submittedName>
        <fullName evidence="8">RNA polymerase sigma-70 factor, sigma-E family</fullName>
    </submittedName>
</protein>
<evidence type="ECO:0000256" key="3">
    <source>
        <dbReference type="ARBA" id="ARBA00023082"/>
    </source>
</evidence>
<dbReference type="PANTHER" id="PTHR43133">
    <property type="entry name" value="RNA POLYMERASE ECF-TYPE SIGMA FACTO"/>
    <property type="match status" value="1"/>
</dbReference>
<keyword evidence="9" id="KW-1185">Reference proteome</keyword>
<dbReference type="CDD" id="cd06171">
    <property type="entry name" value="Sigma70_r4"/>
    <property type="match status" value="1"/>
</dbReference>
<dbReference type="InterPro" id="IPR039425">
    <property type="entry name" value="RNA_pol_sigma-70-like"/>
</dbReference>
<dbReference type="InterPro" id="IPR013249">
    <property type="entry name" value="RNA_pol_sigma70_r4_t2"/>
</dbReference>
<keyword evidence="4" id="KW-0238">DNA-binding</keyword>
<comment type="similarity">
    <text evidence="1">Belongs to the sigma-70 factor family. ECF subfamily.</text>
</comment>
<dbReference type="InterPro" id="IPR036388">
    <property type="entry name" value="WH-like_DNA-bd_sf"/>
</dbReference>
<dbReference type="GO" id="GO:0006352">
    <property type="term" value="P:DNA-templated transcription initiation"/>
    <property type="evidence" value="ECO:0007669"/>
    <property type="project" value="InterPro"/>
</dbReference>
<dbReference type="GO" id="GO:0016987">
    <property type="term" value="F:sigma factor activity"/>
    <property type="evidence" value="ECO:0007669"/>
    <property type="project" value="UniProtKB-KW"/>
</dbReference>
<dbReference type="RefSeq" id="WP_170955399.1">
    <property type="nucleotide sequence ID" value="NZ_OBQK01000002.1"/>
</dbReference>
<evidence type="ECO:0000256" key="1">
    <source>
        <dbReference type="ARBA" id="ARBA00010641"/>
    </source>
</evidence>
<dbReference type="InterPro" id="IPR013325">
    <property type="entry name" value="RNA_pol_sigma_r2"/>
</dbReference>
<name>A0A285VL59_9MICO</name>
<dbReference type="InterPro" id="IPR014284">
    <property type="entry name" value="RNA_pol_sigma-70_dom"/>
</dbReference>
<dbReference type="NCBIfam" id="TIGR02983">
    <property type="entry name" value="SigE-fam_strep"/>
    <property type="match status" value="1"/>
</dbReference>
<gene>
    <name evidence="8" type="ORF">SAMN05421879_102279</name>
</gene>
<accession>A0A285VL59</accession>